<accession>A0A3P3G7A1</accession>
<comment type="caution">
    <text evidence="1">The sequence shown here is derived from an EMBL/GenBank/DDBJ whole genome shotgun (WGS) entry which is preliminary data.</text>
</comment>
<sequence length="61" mass="6999">MRQDTEEVLIRDIGLIQYHGEPFSSGIKWHGGVIGGDIWIKNGSRWNTLVKAARQHQKWAL</sequence>
<proteinExistence type="predicted"/>
<gene>
    <name evidence="1" type="ORF">EH240_03725</name>
</gene>
<dbReference type="EMBL" id="RQXT01000003">
    <property type="protein sequence ID" value="RRI06392.1"/>
    <property type="molecule type" value="Genomic_DNA"/>
</dbReference>
<dbReference type="Proteomes" id="UP000273786">
    <property type="component" value="Unassembled WGS sequence"/>
</dbReference>
<keyword evidence="2" id="KW-1185">Reference proteome</keyword>
<organism evidence="1 2">
    <name type="scientific">Mesorhizobium tamadayense</name>
    <dbReference type="NCBI Taxonomy" id="425306"/>
    <lineage>
        <taxon>Bacteria</taxon>
        <taxon>Pseudomonadati</taxon>
        <taxon>Pseudomonadota</taxon>
        <taxon>Alphaproteobacteria</taxon>
        <taxon>Hyphomicrobiales</taxon>
        <taxon>Phyllobacteriaceae</taxon>
        <taxon>Mesorhizobium</taxon>
    </lineage>
</organism>
<evidence type="ECO:0000313" key="2">
    <source>
        <dbReference type="Proteomes" id="UP000273786"/>
    </source>
</evidence>
<reference evidence="1 2" key="1">
    <citation type="submission" date="2018-11" db="EMBL/GenBank/DDBJ databases">
        <title>the genome of Mesorhizobium tamadayense DSM 28320.</title>
        <authorList>
            <person name="Gao J."/>
        </authorList>
    </citation>
    <scope>NUCLEOTIDE SEQUENCE [LARGE SCALE GENOMIC DNA]</scope>
    <source>
        <strain evidence="1 2">DSM 28320</strain>
    </source>
</reference>
<evidence type="ECO:0000313" key="1">
    <source>
        <dbReference type="EMBL" id="RRI06392.1"/>
    </source>
</evidence>
<dbReference type="RefSeq" id="WP_124996072.1">
    <property type="nucleotide sequence ID" value="NZ_RQXT01000003.1"/>
</dbReference>
<dbReference type="OrthoDB" id="1351106at28211"/>
<protein>
    <submittedName>
        <fullName evidence="1">Uncharacterized protein</fullName>
    </submittedName>
</protein>
<dbReference type="AlphaFoldDB" id="A0A3P3G7A1"/>
<name>A0A3P3G7A1_9HYPH</name>